<protein>
    <submittedName>
        <fullName evidence="2">Uncharacterized protein</fullName>
    </submittedName>
</protein>
<feature type="compositionally biased region" description="Acidic residues" evidence="1">
    <location>
        <begin position="89"/>
        <end position="102"/>
    </location>
</feature>
<organism evidence="2 3">
    <name type="scientific">Acorus gramineus</name>
    <name type="common">Dwarf sweet flag</name>
    <dbReference type="NCBI Taxonomy" id="55184"/>
    <lineage>
        <taxon>Eukaryota</taxon>
        <taxon>Viridiplantae</taxon>
        <taxon>Streptophyta</taxon>
        <taxon>Embryophyta</taxon>
        <taxon>Tracheophyta</taxon>
        <taxon>Spermatophyta</taxon>
        <taxon>Magnoliopsida</taxon>
        <taxon>Liliopsida</taxon>
        <taxon>Acoraceae</taxon>
        <taxon>Acorus</taxon>
    </lineage>
</organism>
<accession>A0AAV9A116</accession>
<feature type="region of interest" description="Disordered" evidence="1">
    <location>
        <begin position="78"/>
        <end position="102"/>
    </location>
</feature>
<sequence>MIESDERNPVLVTPFVEDEQVGQKIHTDRRSDTPYVDAVVKEEDLGFSLFRGCLSNLITRDQSPYELLRNWNSIHSAGLGAGKIGTPPEVEEDGIPTELEKE</sequence>
<gene>
    <name evidence="2" type="ORF">QJS04_geneDACA002466</name>
</gene>
<evidence type="ECO:0000313" key="3">
    <source>
        <dbReference type="Proteomes" id="UP001179952"/>
    </source>
</evidence>
<dbReference type="EMBL" id="JAUJYN010000038">
    <property type="protein sequence ID" value="KAK1257605.1"/>
    <property type="molecule type" value="Genomic_DNA"/>
</dbReference>
<dbReference type="Proteomes" id="UP001179952">
    <property type="component" value="Unassembled WGS sequence"/>
</dbReference>
<reference evidence="2" key="1">
    <citation type="journal article" date="2023" name="Nat. Commun.">
        <title>Diploid and tetraploid genomes of Acorus and the evolution of monocots.</title>
        <authorList>
            <person name="Ma L."/>
            <person name="Liu K.W."/>
            <person name="Li Z."/>
            <person name="Hsiao Y.Y."/>
            <person name="Qi Y."/>
            <person name="Fu T."/>
            <person name="Tang G.D."/>
            <person name="Zhang D."/>
            <person name="Sun W.H."/>
            <person name="Liu D.K."/>
            <person name="Li Y."/>
            <person name="Chen G.Z."/>
            <person name="Liu X.D."/>
            <person name="Liao X.Y."/>
            <person name="Jiang Y.T."/>
            <person name="Yu X."/>
            <person name="Hao Y."/>
            <person name="Huang J."/>
            <person name="Zhao X.W."/>
            <person name="Ke S."/>
            <person name="Chen Y.Y."/>
            <person name="Wu W.L."/>
            <person name="Hsu J.L."/>
            <person name="Lin Y.F."/>
            <person name="Huang M.D."/>
            <person name="Li C.Y."/>
            <person name="Huang L."/>
            <person name="Wang Z.W."/>
            <person name="Zhao X."/>
            <person name="Zhong W.Y."/>
            <person name="Peng D.H."/>
            <person name="Ahmad S."/>
            <person name="Lan S."/>
            <person name="Zhang J.S."/>
            <person name="Tsai W.C."/>
            <person name="Van de Peer Y."/>
            <person name="Liu Z.J."/>
        </authorList>
    </citation>
    <scope>NUCLEOTIDE SEQUENCE</scope>
    <source>
        <strain evidence="2">SCP</strain>
    </source>
</reference>
<dbReference type="AlphaFoldDB" id="A0AAV9A116"/>
<reference evidence="2" key="2">
    <citation type="submission" date="2023-06" db="EMBL/GenBank/DDBJ databases">
        <authorList>
            <person name="Ma L."/>
            <person name="Liu K.-W."/>
            <person name="Li Z."/>
            <person name="Hsiao Y.-Y."/>
            <person name="Qi Y."/>
            <person name="Fu T."/>
            <person name="Tang G."/>
            <person name="Zhang D."/>
            <person name="Sun W.-H."/>
            <person name="Liu D.-K."/>
            <person name="Li Y."/>
            <person name="Chen G.-Z."/>
            <person name="Liu X.-D."/>
            <person name="Liao X.-Y."/>
            <person name="Jiang Y.-T."/>
            <person name="Yu X."/>
            <person name="Hao Y."/>
            <person name="Huang J."/>
            <person name="Zhao X.-W."/>
            <person name="Ke S."/>
            <person name="Chen Y.-Y."/>
            <person name="Wu W.-L."/>
            <person name="Hsu J.-L."/>
            <person name="Lin Y.-F."/>
            <person name="Huang M.-D."/>
            <person name="Li C.-Y."/>
            <person name="Huang L."/>
            <person name="Wang Z.-W."/>
            <person name="Zhao X."/>
            <person name="Zhong W.-Y."/>
            <person name="Peng D.-H."/>
            <person name="Ahmad S."/>
            <person name="Lan S."/>
            <person name="Zhang J.-S."/>
            <person name="Tsai W.-C."/>
            <person name="Van De Peer Y."/>
            <person name="Liu Z.-J."/>
        </authorList>
    </citation>
    <scope>NUCLEOTIDE SEQUENCE</scope>
    <source>
        <strain evidence="2">SCP</strain>
        <tissue evidence="2">Leaves</tissue>
    </source>
</reference>
<evidence type="ECO:0000256" key="1">
    <source>
        <dbReference type="SAM" id="MobiDB-lite"/>
    </source>
</evidence>
<proteinExistence type="predicted"/>
<keyword evidence="3" id="KW-1185">Reference proteome</keyword>
<name>A0AAV9A116_ACOGR</name>
<comment type="caution">
    <text evidence="2">The sequence shown here is derived from an EMBL/GenBank/DDBJ whole genome shotgun (WGS) entry which is preliminary data.</text>
</comment>
<evidence type="ECO:0000313" key="2">
    <source>
        <dbReference type="EMBL" id="KAK1257605.1"/>
    </source>
</evidence>